<evidence type="ECO:0000313" key="3">
    <source>
        <dbReference type="Proteomes" id="UP001642409"/>
    </source>
</evidence>
<gene>
    <name evidence="1" type="ORF">HINF_LOCUS51071</name>
    <name evidence="2" type="ORF">HINF_LOCUS54887</name>
</gene>
<accession>A0AA86QYA4</accession>
<dbReference type="EMBL" id="CATOUU010000968">
    <property type="protein sequence ID" value="CAI9963426.1"/>
    <property type="molecule type" value="Genomic_DNA"/>
</dbReference>
<evidence type="ECO:0000313" key="2">
    <source>
        <dbReference type="EMBL" id="CAL6070903.1"/>
    </source>
</evidence>
<reference evidence="1" key="1">
    <citation type="submission" date="2023-06" db="EMBL/GenBank/DDBJ databases">
        <authorList>
            <person name="Kurt Z."/>
        </authorList>
    </citation>
    <scope>NUCLEOTIDE SEQUENCE</scope>
</reference>
<name>A0AA86QYA4_9EUKA</name>
<sequence length="299" mass="34202">MNWFTAIKQSNLEYIRQKLSLYCETHEKQDPQFKGFGAVHIAAYMGLVPVLEIVMPIEYALQTKSALTVKINNKSVKIAQGSSALQVALLAGNIPALGYILQFLRQSEIARLKVIAKCDYDGFDNLCIAAQCSFQEAKDLFSNEFFTKELSNPFLLQQICSKNPFLIEQVLTMTVKYNLTKVYKNVLELKPNVVKQINLYISGLEENQKLLQQATALKQVMSGEVPVLNEREQLLLKANTLKLMKKAVFWAQENEPELLEIFTKENKIIEVLGEKGLAEMHERQRIIKLMKEQENERKI</sequence>
<proteinExistence type="predicted"/>
<reference evidence="2 3" key="2">
    <citation type="submission" date="2024-07" db="EMBL/GenBank/DDBJ databases">
        <authorList>
            <person name="Akdeniz Z."/>
        </authorList>
    </citation>
    <scope>NUCLEOTIDE SEQUENCE [LARGE SCALE GENOMIC DNA]</scope>
</reference>
<evidence type="ECO:0000313" key="1">
    <source>
        <dbReference type="EMBL" id="CAI9963426.1"/>
    </source>
</evidence>
<organism evidence="1">
    <name type="scientific">Hexamita inflata</name>
    <dbReference type="NCBI Taxonomy" id="28002"/>
    <lineage>
        <taxon>Eukaryota</taxon>
        <taxon>Metamonada</taxon>
        <taxon>Diplomonadida</taxon>
        <taxon>Hexamitidae</taxon>
        <taxon>Hexamitinae</taxon>
        <taxon>Hexamita</taxon>
    </lineage>
</organism>
<dbReference type="AlphaFoldDB" id="A0AA86QYA4"/>
<keyword evidence="3" id="KW-1185">Reference proteome</keyword>
<comment type="caution">
    <text evidence="1">The sequence shown here is derived from an EMBL/GenBank/DDBJ whole genome shotgun (WGS) entry which is preliminary data.</text>
</comment>
<dbReference type="Proteomes" id="UP001642409">
    <property type="component" value="Unassembled WGS sequence"/>
</dbReference>
<dbReference type="EMBL" id="CAXDID020000288">
    <property type="protein sequence ID" value="CAL6070903.1"/>
    <property type="molecule type" value="Genomic_DNA"/>
</dbReference>
<protein>
    <submittedName>
        <fullName evidence="1">Ankyrin repeat protein 1</fullName>
    </submittedName>
    <submittedName>
        <fullName evidence="2">Ankyrin_repeat protein 1</fullName>
    </submittedName>
</protein>